<protein>
    <recommendedName>
        <fullName evidence="3">Transcriptional regulator</fullName>
    </recommendedName>
</protein>
<reference evidence="1 2" key="1">
    <citation type="journal article" date="2015" name="Genome Announc.">
        <title>Complete Genome Sequence of a Novel Bacterium within the Family Rhodocyclaceae That Degrades Polycyclic Aromatic Hydrocarbons.</title>
        <authorList>
            <person name="Singleton D.R."/>
            <person name="Dickey A.N."/>
            <person name="Scholl E.H."/>
            <person name="Wright F.A."/>
            <person name="Aitken M.D."/>
        </authorList>
    </citation>
    <scope>NUCLEOTIDE SEQUENCE [LARGE SCALE GENOMIC DNA]</scope>
    <source>
        <strain evidence="2">PG1-Ca6</strain>
    </source>
</reference>
<dbReference type="Gene3D" id="1.10.238.160">
    <property type="match status" value="1"/>
</dbReference>
<dbReference type="KEGG" id="rbu:PG1C_04715"/>
<dbReference type="Proteomes" id="UP000061603">
    <property type="component" value="Chromosome"/>
</dbReference>
<accession>A0A0C5J8H7</accession>
<evidence type="ECO:0000313" key="1">
    <source>
        <dbReference type="EMBL" id="AJP47954.1"/>
    </source>
</evidence>
<dbReference type="EMBL" id="CP010554">
    <property type="protein sequence ID" value="AJP47954.1"/>
    <property type="molecule type" value="Genomic_DNA"/>
</dbReference>
<sequence>MNDPTILKRLIRRDELLKLIPMSDATIYQLEKAGKFPKRFHLTPRCAVWDLEEIETWIAERRAALIKPAPPPNVRQRKFRPVR</sequence>
<dbReference type="HOGENOM" id="CLU_140176_2_0_4"/>
<organism evidence="1 2">
    <name type="scientific">Rugosibacter aromaticivorans</name>
    <dbReference type="NCBI Taxonomy" id="1565605"/>
    <lineage>
        <taxon>Bacteria</taxon>
        <taxon>Pseudomonadati</taxon>
        <taxon>Pseudomonadota</taxon>
        <taxon>Betaproteobacteria</taxon>
        <taxon>Nitrosomonadales</taxon>
        <taxon>Sterolibacteriaceae</taxon>
        <taxon>Rugosibacter</taxon>
    </lineage>
</organism>
<dbReference type="Pfam" id="PF05930">
    <property type="entry name" value="Phage_AlpA"/>
    <property type="match status" value="1"/>
</dbReference>
<gene>
    <name evidence="1" type="ORF">PG1C_04715</name>
</gene>
<dbReference type="InterPro" id="IPR009061">
    <property type="entry name" value="DNA-bd_dom_put_sf"/>
</dbReference>
<dbReference type="RefSeq" id="WP_202636268.1">
    <property type="nucleotide sequence ID" value="NZ_CP010554.1"/>
</dbReference>
<evidence type="ECO:0008006" key="3">
    <source>
        <dbReference type="Google" id="ProtNLM"/>
    </source>
</evidence>
<dbReference type="InterPro" id="IPR010260">
    <property type="entry name" value="AlpA"/>
</dbReference>
<proteinExistence type="predicted"/>
<dbReference type="AlphaFoldDB" id="A0A0C5J8H7"/>
<dbReference type="STRING" id="1565605.PG1C_04715"/>
<name>A0A0C5J8H7_9PROT</name>
<evidence type="ECO:0000313" key="2">
    <source>
        <dbReference type="Proteomes" id="UP000061603"/>
    </source>
</evidence>
<keyword evidence="2" id="KW-1185">Reference proteome</keyword>
<dbReference type="SUPFAM" id="SSF46955">
    <property type="entry name" value="Putative DNA-binding domain"/>
    <property type="match status" value="1"/>
</dbReference>